<dbReference type="PANTHER" id="PTHR43591">
    <property type="entry name" value="METHYLTRANSFERASE"/>
    <property type="match status" value="1"/>
</dbReference>
<evidence type="ECO:0000313" key="3">
    <source>
        <dbReference type="EMBL" id="KPM40875.1"/>
    </source>
</evidence>
<dbReference type="EMBL" id="LKCW01000075">
    <property type="protein sequence ID" value="KPM40875.1"/>
    <property type="molecule type" value="Genomic_DNA"/>
</dbReference>
<dbReference type="Gene3D" id="3.40.50.150">
    <property type="entry name" value="Vaccinia Virus protein VP39"/>
    <property type="match status" value="1"/>
</dbReference>
<comment type="caution">
    <text evidence="3">The sequence shown here is derived from an EMBL/GenBank/DDBJ whole genome shotgun (WGS) entry which is preliminary data.</text>
</comment>
<dbReference type="SUPFAM" id="SSF53335">
    <property type="entry name" value="S-adenosyl-L-methionine-dependent methyltransferases"/>
    <property type="match status" value="1"/>
</dbReference>
<reference evidence="3 4" key="1">
    <citation type="submission" date="2015-09" db="EMBL/GenBank/DDBJ databases">
        <title>Draft genome of a European isolate of the apple canker pathogen Neonectria ditissima.</title>
        <authorList>
            <person name="Gomez-Cortecero A."/>
            <person name="Harrison R.J."/>
            <person name="Armitage A.D."/>
        </authorList>
    </citation>
    <scope>NUCLEOTIDE SEQUENCE [LARGE SCALE GENOMIC DNA]</scope>
    <source>
        <strain evidence="3 4">R09/05</strain>
    </source>
</reference>
<dbReference type="GO" id="GO:0008168">
    <property type="term" value="F:methyltransferase activity"/>
    <property type="evidence" value="ECO:0007669"/>
    <property type="project" value="TreeGrafter"/>
</dbReference>
<dbReference type="OrthoDB" id="2013972at2759"/>
<dbReference type="CDD" id="cd02440">
    <property type="entry name" value="AdoMet_MTases"/>
    <property type="match status" value="1"/>
</dbReference>
<protein>
    <recommendedName>
        <fullName evidence="5">Secondary metabolism regulator LAE1</fullName>
    </recommendedName>
</protein>
<dbReference type="AlphaFoldDB" id="A0A0P7BKM4"/>
<dbReference type="InterPro" id="IPR029063">
    <property type="entry name" value="SAM-dependent_MTases_sf"/>
</dbReference>
<sequence>MSALANVHDRIEFDPDIVENDDNDSAFDEASRNESTASITSSILDYRNIQGRTYQSSKTTEYWAPNDEKHLEAFDVAHQWLTMMLDDKLYLPPIGDNPQRILDVGTGTGIWAIDMADKFPSAEVTGTDISPTQPDWVPPNLQFQIDDAQLDWTFQPEHFDFIHIRYMQGAIDDWPALYRQVYKCLKPGGWFQHLEPDIELLSDNPEVKIDEKHIFQQWAQLFYDAGDKIGRTFRFSDGSMQQNAADVGFFGIVHKTFKVPLSPWPRDKKLKELGSFVGLHMDLSLDGFAVYPVGQILGWSFEETQALVARMRSAVRSPRNMTTGIMHAVYGQKPKKPV</sequence>
<proteinExistence type="inferred from homology"/>
<name>A0A0P7BKM4_9HYPO</name>
<evidence type="ECO:0000256" key="1">
    <source>
        <dbReference type="ARBA" id="ARBA00038158"/>
    </source>
</evidence>
<dbReference type="STRING" id="78410.A0A0P7BKM4"/>
<dbReference type="Pfam" id="PF13489">
    <property type="entry name" value="Methyltransf_23"/>
    <property type="match status" value="1"/>
</dbReference>
<evidence type="ECO:0000313" key="4">
    <source>
        <dbReference type="Proteomes" id="UP000050424"/>
    </source>
</evidence>
<comment type="similarity">
    <text evidence="1">Belongs to the methyltransferase superfamily. LaeA methyltransferase family.</text>
</comment>
<keyword evidence="4" id="KW-1185">Reference proteome</keyword>
<feature type="region of interest" description="Disordered" evidence="2">
    <location>
        <begin position="15"/>
        <end position="34"/>
    </location>
</feature>
<evidence type="ECO:0000256" key="2">
    <source>
        <dbReference type="SAM" id="MobiDB-lite"/>
    </source>
</evidence>
<feature type="compositionally biased region" description="Acidic residues" evidence="2">
    <location>
        <begin position="15"/>
        <end position="27"/>
    </location>
</feature>
<gene>
    <name evidence="3" type="ORF">AK830_g5727</name>
</gene>
<dbReference type="Proteomes" id="UP000050424">
    <property type="component" value="Unassembled WGS sequence"/>
</dbReference>
<evidence type="ECO:0008006" key="5">
    <source>
        <dbReference type="Google" id="ProtNLM"/>
    </source>
</evidence>
<organism evidence="3 4">
    <name type="scientific">Neonectria ditissima</name>
    <dbReference type="NCBI Taxonomy" id="78410"/>
    <lineage>
        <taxon>Eukaryota</taxon>
        <taxon>Fungi</taxon>
        <taxon>Dikarya</taxon>
        <taxon>Ascomycota</taxon>
        <taxon>Pezizomycotina</taxon>
        <taxon>Sordariomycetes</taxon>
        <taxon>Hypocreomycetidae</taxon>
        <taxon>Hypocreales</taxon>
        <taxon>Nectriaceae</taxon>
        <taxon>Neonectria</taxon>
    </lineage>
</organism>
<dbReference type="PANTHER" id="PTHR43591:SF10">
    <property type="entry name" value="ABC TRANSMEMBRANE TYPE-1 DOMAIN-CONTAINING PROTEIN-RELATED"/>
    <property type="match status" value="1"/>
</dbReference>
<accession>A0A0P7BKM4</accession>